<dbReference type="Proteomes" id="UP000447873">
    <property type="component" value="Unassembled WGS sequence"/>
</dbReference>
<feature type="region of interest" description="Disordered" evidence="1">
    <location>
        <begin position="448"/>
        <end position="498"/>
    </location>
</feature>
<feature type="compositionally biased region" description="Polar residues" evidence="1">
    <location>
        <begin position="1298"/>
        <end position="1308"/>
    </location>
</feature>
<name>A0A8H3VC64_VENIN</name>
<dbReference type="PANTHER" id="PTHR11200:SF300">
    <property type="entry name" value="TYPE II INOSITOL 1,4,5-TRISPHOSPHATE 5-PHOSPHATASE"/>
    <property type="match status" value="1"/>
</dbReference>
<feature type="compositionally biased region" description="Acidic residues" evidence="1">
    <location>
        <begin position="474"/>
        <end position="497"/>
    </location>
</feature>
<evidence type="ECO:0000313" key="4">
    <source>
        <dbReference type="Proteomes" id="UP000447873"/>
    </source>
</evidence>
<gene>
    <name evidence="3" type="ORF">EG328_007993</name>
</gene>
<evidence type="ECO:0000259" key="2">
    <source>
        <dbReference type="SMART" id="SM00128"/>
    </source>
</evidence>
<accession>A0A8H3VC64</accession>
<feature type="region of interest" description="Disordered" evidence="1">
    <location>
        <begin position="103"/>
        <end position="129"/>
    </location>
</feature>
<dbReference type="InterPro" id="IPR000300">
    <property type="entry name" value="IPPc"/>
</dbReference>
<feature type="compositionally biased region" description="Acidic residues" evidence="1">
    <location>
        <begin position="1309"/>
        <end position="1334"/>
    </location>
</feature>
<feature type="compositionally biased region" description="Acidic residues" evidence="1">
    <location>
        <begin position="1277"/>
        <end position="1293"/>
    </location>
</feature>
<comment type="caution">
    <text evidence="3">The sequence shown here is derived from an EMBL/GenBank/DDBJ whole genome shotgun (WGS) entry which is preliminary data.</text>
</comment>
<dbReference type="Gene3D" id="3.60.10.10">
    <property type="entry name" value="Endonuclease/exonuclease/phosphatase"/>
    <property type="match status" value="1"/>
</dbReference>
<dbReference type="GO" id="GO:0004439">
    <property type="term" value="F:phosphatidylinositol-4,5-bisphosphate 5-phosphatase activity"/>
    <property type="evidence" value="ECO:0007669"/>
    <property type="project" value="TreeGrafter"/>
</dbReference>
<dbReference type="PANTHER" id="PTHR11200">
    <property type="entry name" value="INOSITOL 5-PHOSPHATASE"/>
    <property type="match status" value="1"/>
</dbReference>
<feature type="compositionally biased region" description="Polar residues" evidence="1">
    <location>
        <begin position="1"/>
        <end position="13"/>
    </location>
</feature>
<feature type="compositionally biased region" description="Basic and acidic residues" evidence="1">
    <location>
        <begin position="103"/>
        <end position="119"/>
    </location>
</feature>
<dbReference type="GO" id="GO:0046856">
    <property type="term" value="P:phosphatidylinositol dephosphorylation"/>
    <property type="evidence" value="ECO:0007669"/>
    <property type="project" value="InterPro"/>
</dbReference>
<dbReference type="Gene3D" id="2.60.40.10">
    <property type="entry name" value="Immunoglobulins"/>
    <property type="match status" value="1"/>
</dbReference>
<dbReference type="InterPro" id="IPR046985">
    <property type="entry name" value="IP5"/>
</dbReference>
<dbReference type="InterPro" id="IPR048869">
    <property type="entry name" value="OCRL-1_2_ASH"/>
</dbReference>
<dbReference type="InterPro" id="IPR036691">
    <property type="entry name" value="Endo/exonu/phosph_ase_sf"/>
</dbReference>
<proteinExistence type="predicted"/>
<feature type="region of interest" description="Disordered" evidence="1">
    <location>
        <begin position="334"/>
        <end position="366"/>
    </location>
</feature>
<dbReference type="EMBL" id="WNWS01000044">
    <property type="protein sequence ID" value="KAE9985003.1"/>
    <property type="molecule type" value="Genomic_DNA"/>
</dbReference>
<feature type="compositionally biased region" description="Basic and acidic residues" evidence="1">
    <location>
        <begin position="448"/>
        <end position="470"/>
    </location>
</feature>
<dbReference type="Pfam" id="PF21310">
    <property type="entry name" value="OCRL-like_ASH"/>
    <property type="match status" value="1"/>
</dbReference>
<sequence>MSSQSSSVENLQAHTPGAFPPPSPYSPTAYSTQQSLFQALHERRADYTRPKKIRIKVGTWNVASMKGTDKDIGGWFIDGKGIEETLAGFGVSDQDQIPTFENRETVEEQEARRTKKESTIPKNDPGAVPGGDDVGLYVLGLQEVIDITSPVEALRPVTDPSAANRFKAALEYALPARYTLVAEQQLIGLLLLIYASPSVVPEIKSVSTTSVGTGMMGYMGNKGAVTTRLILGETTRLVFINSHLGAGAEKASLDRRNWDVDQIKTRTKFAPIEDITGITQSTGEKIGDEDFAFWFGDLNYRLEGIPGDDVRRLLMLHTRNEYDVSQARGAEIHREVQDGDVSTIPDGGSSNATSISDAHVDDADGPQDTVDPAALQTTLESLLSHDELHQQMRERKAFHDGWREAPIQFLPTYKYDVGTVGIYDSSEKRRGPSWCDRILYRTRRDYQDHLQRERDREEARKKDEEMKAKGLGDPNDDEDVLFDYDPDEDGENEEQTDLSEPLKVVTKEGFEDEILQEYYTAHQRVLSSDHKPLDAIFVIKYDAVVPDLKAKVHAEVARELDRAENEGRPTITLIVDKAHTIADEYDGSGVEAVNFGRVHFEEQKTRNATIANTGRVPATVHFVNRPVNGGAEQEAATPPWCSIHFDRLSDLQETKSPRSKLGRRSVETPTGPPTYTLEPGDALTITLTARVEGMDLVKRLNDGSIQLDDILILRVDGGRDHFLPIQGKWVRSGLDRSIDKLMRIPENITRKLQGQEVKGSRAYRKDHRHLKSCNSLVRTPITPKVTFLIMNSGYVPLIIWLGYTRSVPRPSLFRALQVTNSALPKDGSQESTTRRKSAIAEAFNLVQRLKDRDSRKIATDREEAIISDPSKLRKQILRAEIDPLAHQSMYDRVAWFDICWKDSDLNCESELLEFAKWRENCLFHEVVTFRIPANFTPEWVKVETELFLRNGKQSLDWSVIENLVTQATSDILIILDCCNAGNFIKSTLGKTRKPSSSARGAQRIEVLGACHARQTTWAAGPGTFTYRLAKVMAKFRYAGEDMSTETLNHEMYRLYESEEEIFNPFQLTLKKGHGQSFNLAPLYNKEFRELQLNFEQFPREELNPSRFIIIVLRDGRGLTPEYLCGEYCYDVTELVVPFYDSTKTHPRFDFSYQGCCRKHTSGTCQNRIKMREMANEKNRLKVRELRNGTTNTDLSEIENFDWETSETPVDIDDSLGSVYAPPVTTPRDLKIEKSLVPHSWRSELDKLSRDDTLDRKQYDDWKSRNPGVGEPLWDSDSLSESEEEGEEGGDSEDEHSNADQTVWDSGLSSEEEEEREETEDEEDEDEHEDSAENEVIEKKPRQRPKSKSRQRPRPNSQMLRE</sequence>
<dbReference type="Pfam" id="PF22669">
    <property type="entry name" value="Exo_endo_phos2"/>
    <property type="match status" value="2"/>
</dbReference>
<organism evidence="3 4">
    <name type="scientific">Venturia inaequalis</name>
    <name type="common">Apple scab fungus</name>
    <dbReference type="NCBI Taxonomy" id="5025"/>
    <lineage>
        <taxon>Eukaryota</taxon>
        <taxon>Fungi</taxon>
        <taxon>Dikarya</taxon>
        <taxon>Ascomycota</taxon>
        <taxon>Pezizomycotina</taxon>
        <taxon>Dothideomycetes</taxon>
        <taxon>Pleosporomycetidae</taxon>
        <taxon>Venturiales</taxon>
        <taxon>Venturiaceae</taxon>
        <taxon>Venturia</taxon>
    </lineage>
</organism>
<feature type="region of interest" description="Disordered" evidence="1">
    <location>
        <begin position="1257"/>
        <end position="1361"/>
    </location>
</feature>
<feature type="region of interest" description="Disordered" evidence="1">
    <location>
        <begin position="652"/>
        <end position="675"/>
    </location>
</feature>
<evidence type="ECO:0000256" key="1">
    <source>
        <dbReference type="SAM" id="MobiDB-lite"/>
    </source>
</evidence>
<evidence type="ECO:0000313" key="3">
    <source>
        <dbReference type="EMBL" id="KAE9985003.1"/>
    </source>
</evidence>
<dbReference type="SUPFAM" id="SSF56219">
    <property type="entry name" value="DNase I-like"/>
    <property type="match status" value="1"/>
</dbReference>
<reference evidence="3 4" key="1">
    <citation type="submission" date="2018-12" db="EMBL/GenBank/DDBJ databases">
        <title>Venturia inaequalis Genome Resource.</title>
        <authorList>
            <person name="Lichtner F.J."/>
        </authorList>
    </citation>
    <scope>NUCLEOTIDE SEQUENCE [LARGE SCALE GENOMIC DNA]</scope>
    <source>
        <strain evidence="3 4">120213</strain>
    </source>
</reference>
<dbReference type="InterPro" id="IPR013783">
    <property type="entry name" value="Ig-like_fold"/>
</dbReference>
<dbReference type="SMART" id="SM00128">
    <property type="entry name" value="IPPc"/>
    <property type="match status" value="1"/>
</dbReference>
<feature type="compositionally biased region" description="Basic residues" evidence="1">
    <location>
        <begin position="1340"/>
        <end position="1352"/>
    </location>
</feature>
<protein>
    <recommendedName>
        <fullName evidence="2">Inositol polyphosphate-related phosphatase domain-containing protein</fullName>
    </recommendedName>
</protein>
<feature type="domain" description="Inositol polyphosphate-related phosphatase" evidence="2">
    <location>
        <begin position="51"/>
        <end position="545"/>
    </location>
</feature>
<feature type="region of interest" description="Disordered" evidence="1">
    <location>
        <begin position="1"/>
        <end position="30"/>
    </location>
</feature>